<evidence type="ECO:0000313" key="6">
    <source>
        <dbReference type="EMBL" id="KFI54021.1"/>
    </source>
</evidence>
<comment type="caution">
    <text evidence="6">The sequence shown here is derived from an EMBL/GenBank/DDBJ whole genome shotgun (WGS) entry which is preliminary data.</text>
</comment>
<reference evidence="6 7" key="1">
    <citation type="submission" date="2014-03" db="EMBL/GenBank/DDBJ databases">
        <title>Genomics of Bifidobacteria.</title>
        <authorList>
            <person name="Ventura M."/>
            <person name="Milani C."/>
            <person name="Lugli G.A."/>
        </authorList>
    </citation>
    <scope>NUCLEOTIDE SEQUENCE [LARGE SCALE GENOMIC DNA]</scope>
    <source>
        <strain evidence="6 7">DSM 23973</strain>
    </source>
</reference>
<keyword evidence="6" id="KW-0456">Lyase</keyword>
<dbReference type="eggNOG" id="COG2049">
    <property type="taxonomic scope" value="Bacteria"/>
</dbReference>
<evidence type="ECO:0000259" key="4">
    <source>
        <dbReference type="SMART" id="SM00796"/>
    </source>
</evidence>
<sequence>MSATNARFLPCGEAAVLVELDDLDATLRLYAAIERAATAAVGADGDGDGDADSVWRYVTGLLPAARTVLVSYDPLADATFPDAKRGFRARLCDAIARLDAPELHAGSTRVVEILVVYNGEDLGDVARMLGISESEVIARHSGHPWTVAFGGFAPGFDYLTGGDPIFDVSRKTSPRLAVPAGAVGLAGTFSGVYPRSSSGGWQLIGTTDTPMWDERATPPALLKPADTVRFTPVRARVRLGDSSATASPASDSHRHDRIAHTTCSDASSAVPVAAALEVRNPGVLSTFQDEGRDAARMGVTGSGAADRRAFRLANDLVGNPAGTPAIEITGGDASFVAHGDLTVAVVGAPVDITITGTGAITTAGAVCATGHPATFSVTRQEAFLLRDGETLTIGTPRAGLRDYLAVRGGFDVPEILDSASTDTMSHLGPNPLRPGQLLAIRHDWWRTSHTASSRPPLTRGLSAKLTGGEIAQRIATTVGFPEPWPDGLPRANGPVTTLAVTMGPRDDWFTPDAIALFLDQEWTVTAQSNRVGLRLEGARSLQRGDCRELASEATLPGAIEVPTSGQPVLFLRDQPVTGGYPVIAVLTRAALDLAGQLPPGARIRFAVKHTAARRHAKEKHPEERTA</sequence>
<dbReference type="InterPro" id="IPR029000">
    <property type="entry name" value="Cyclophilin-like_dom_sf"/>
</dbReference>
<evidence type="ECO:0000256" key="1">
    <source>
        <dbReference type="ARBA" id="ARBA00022741"/>
    </source>
</evidence>
<dbReference type="Proteomes" id="UP000029072">
    <property type="component" value="Unassembled WGS sequence"/>
</dbReference>
<proteinExistence type="predicted"/>
<dbReference type="GO" id="GO:0005524">
    <property type="term" value="F:ATP binding"/>
    <property type="evidence" value="ECO:0007669"/>
    <property type="project" value="UniProtKB-KW"/>
</dbReference>
<organism evidence="6 7">
    <name type="scientific">Bifidobacterium callitrichos DSM 23973</name>
    <dbReference type="NCBI Taxonomy" id="1437609"/>
    <lineage>
        <taxon>Bacteria</taxon>
        <taxon>Bacillati</taxon>
        <taxon>Actinomycetota</taxon>
        <taxon>Actinomycetes</taxon>
        <taxon>Bifidobacteriales</taxon>
        <taxon>Bifidobacteriaceae</taxon>
        <taxon>Bifidobacterium</taxon>
    </lineage>
</organism>
<dbReference type="Gene3D" id="3.30.1360.40">
    <property type="match status" value="1"/>
</dbReference>
<dbReference type="Gene3D" id="2.40.100.10">
    <property type="entry name" value="Cyclophilin-like"/>
    <property type="match status" value="2"/>
</dbReference>
<feature type="domain" description="Carboxyltransferase" evidence="5">
    <location>
        <begin position="296"/>
        <end position="625"/>
    </location>
</feature>
<dbReference type="GO" id="GO:0004039">
    <property type="term" value="F:allophanate hydrolase activity"/>
    <property type="evidence" value="ECO:0007669"/>
    <property type="project" value="UniProtKB-EC"/>
</dbReference>
<keyword evidence="6" id="KW-0436">Ligase</keyword>
<dbReference type="RefSeq" id="WP_081887361.1">
    <property type="nucleotide sequence ID" value="NZ_JDUV01000023.1"/>
</dbReference>
<dbReference type="SUPFAM" id="SSF50891">
    <property type="entry name" value="Cyclophilin-like"/>
    <property type="match status" value="2"/>
</dbReference>
<dbReference type="Pfam" id="PF02626">
    <property type="entry name" value="CT_A_B"/>
    <property type="match status" value="1"/>
</dbReference>
<evidence type="ECO:0000256" key="2">
    <source>
        <dbReference type="ARBA" id="ARBA00022801"/>
    </source>
</evidence>
<dbReference type="InterPro" id="IPR052708">
    <property type="entry name" value="PxpC"/>
</dbReference>
<evidence type="ECO:0000313" key="7">
    <source>
        <dbReference type="Proteomes" id="UP000029072"/>
    </source>
</evidence>
<protein>
    <submittedName>
        <fullName evidence="6">Urea amidolyase</fullName>
        <ecNumber evidence="6">3.5.1.54</ecNumber>
        <ecNumber evidence="6">6.3.4.6</ecNumber>
    </submittedName>
</protein>
<dbReference type="SMART" id="SM00796">
    <property type="entry name" value="AHS1"/>
    <property type="match status" value="1"/>
</dbReference>
<gene>
    <name evidence="6" type="ORF">BCAL_1966</name>
</gene>
<accession>A0A087A5H1</accession>
<dbReference type="EC" id="6.3.4.6" evidence="6"/>
<name>A0A087A5H1_9BIFI</name>
<dbReference type="STRING" id="1437609.BCAL_1966"/>
<dbReference type="GO" id="GO:0004847">
    <property type="term" value="F:urea carboxylase activity"/>
    <property type="evidence" value="ECO:0007669"/>
    <property type="project" value="UniProtKB-EC"/>
</dbReference>
<dbReference type="OrthoDB" id="9768696at2"/>
<dbReference type="eggNOG" id="COG1984">
    <property type="taxonomic scope" value="Bacteria"/>
</dbReference>
<dbReference type="PANTHER" id="PTHR43309:SF3">
    <property type="entry name" value="5-OXOPROLINASE SUBUNIT C"/>
    <property type="match status" value="1"/>
</dbReference>
<evidence type="ECO:0000256" key="3">
    <source>
        <dbReference type="ARBA" id="ARBA00022840"/>
    </source>
</evidence>
<keyword evidence="3" id="KW-0067">ATP-binding</keyword>
<dbReference type="SMART" id="SM00797">
    <property type="entry name" value="AHS2"/>
    <property type="match status" value="1"/>
</dbReference>
<dbReference type="AlphaFoldDB" id="A0A087A5H1"/>
<dbReference type="Pfam" id="PF02682">
    <property type="entry name" value="CT_C_D"/>
    <property type="match status" value="1"/>
</dbReference>
<dbReference type="GO" id="GO:0016829">
    <property type="term" value="F:lyase activity"/>
    <property type="evidence" value="ECO:0007669"/>
    <property type="project" value="UniProtKB-KW"/>
</dbReference>
<dbReference type="EC" id="3.5.1.54" evidence="6"/>
<dbReference type="EMBL" id="JGYS01000012">
    <property type="protein sequence ID" value="KFI54021.1"/>
    <property type="molecule type" value="Genomic_DNA"/>
</dbReference>
<dbReference type="InterPro" id="IPR003833">
    <property type="entry name" value="CT_C_D"/>
</dbReference>
<evidence type="ECO:0000259" key="5">
    <source>
        <dbReference type="SMART" id="SM00797"/>
    </source>
</evidence>
<keyword evidence="1" id="KW-0547">Nucleotide-binding</keyword>
<feature type="domain" description="Carboxyltransferase" evidence="4">
    <location>
        <begin position="6"/>
        <end position="222"/>
    </location>
</feature>
<dbReference type="PANTHER" id="PTHR43309">
    <property type="entry name" value="5-OXOPROLINASE SUBUNIT C"/>
    <property type="match status" value="1"/>
</dbReference>
<keyword evidence="2 6" id="KW-0378">Hydrolase</keyword>
<dbReference type="InterPro" id="IPR003778">
    <property type="entry name" value="CT_A_B"/>
</dbReference>